<feature type="region of interest" description="Disordered" evidence="1">
    <location>
        <begin position="621"/>
        <end position="642"/>
    </location>
</feature>
<feature type="compositionally biased region" description="Low complexity" evidence="1">
    <location>
        <begin position="347"/>
        <end position="359"/>
    </location>
</feature>
<proteinExistence type="predicted"/>
<feature type="compositionally biased region" description="Pro residues" evidence="1">
    <location>
        <begin position="864"/>
        <end position="878"/>
    </location>
</feature>
<keyword evidence="2" id="KW-1133">Transmembrane helix</keyword>
<feature type="region of interest" description="Disordered" evidence="1">
    <location>
        <begin position="1155"/>
        <end position="1180"/>
    </location>
</feature>
<dbReference type="RefSeq" id="WP_026198615.1">
    <property type="nucleotide sequence ID" value="NZ_KB902315.1"/>
</dbReference>
<evidence type="ECO:0000256" key="1">
    <source>
        <dbReference type="SAM" id="MobiDB-lite"/>
    </source>
</evidence>
<dbReference type="eggNOG" id="ENOG502Z7MY">
    <property type="taxonomic scope" value="Bacteria"/>
</dbReference>
<comment type="caution">
    <text evidence="3">The sequence shown here is derived from an EMBL/GenBank/DDBJ whole genome shotgun (WGS) entry which is preliminary data.</text>
</comment>
<feature type="compositionally biased region" description="Low complexity" evidence="1">
    <location>
        <begin position="208"/>
        <end position="228"/>
    </location>
</feature>
<feature type="compositionally biased region" description="Low complexity" evidence="1">
    <location>
        <begin position="382"/>
        <end position="395"/>
    </location>
</feature>
<evidence type="ECO:0000313" key="3">
    <source>
        <dbReference type="EMBL" id="KIQ69050.1"/>
    </source>
</evidence>
<gene>
    <name evidence="3" type="ORF">Wenmar_02118</name>
</gene>
<feature type="compositionally biased region" description="Pro residues" evidence="1">
    <location>
        <begin position="229"/>
        <end position="253"/>
    </location>
</feature>
<evidence type="ECO:0000313" key="4">
    <source>
        <dbReference type="Proteomes" id="UP000035100"/>
    </source>
</evidence>
<dbReference type="OrthoDB" id="7870459at2"/>
<accession>A0A0D0NL66</accession>
<protein>
    <recommendedName>
        <fullName evidence="5">Type IV pilus biogenesis</fullName>
    </recommendedName>
</protein>
<feature type="region of interest" description="Disordered" evidence="1">
    <location>
        <begin position="532"/>
        <end position="601"/>
    </location>
</feature>
<feature type="compositionally biased region" description="Low complexity" evidence="1">
    <location>
        <begin position="1079"/>
        <end position="1093"/>
    </location>
</feature>
<feature type="region of interest" description="Disordered" evidence="1">
    <location>
        <begin position="900"/>
        <end position="1031"/>
    </location>
</feature>
<keyword evidence="2" id="KW-0472">Membrane</keyword>
<dbReference type="STRING" id="1123501.Wenmar_02118"/>
<keyword evidence="2" id="KW-0812">Transmembrane</keyword>
<reference evidence="3 4" key="1">
    <citation type="submission" date="2013-01" db="EMBL/GenBank/DDBJ databases">
        <authorList>
            <person name="Fiebig A."/>
            <person name="Goeker M."/>
            <person name="Klenk H.-P.P."/>
        </authorList>
    </citation>
    <scope>NUCLEOTIDE SEQUENCE [LARGE SCALE GENOMIC DNA]</scope>
    <source>
        <strain evidence="3 4">DSM 24838</strain>
    </source>
</reference>
<feature type="region of interest" description="Disordered" evidence="1">
    <location>
        <begin position="862"/>
        <end position="881"/>
    </location>
</feature>
<feature type="compositionally biased region" description="Basic and acidic residues" evidence="1">
    <location>
        <begin position="424"/>
        <end position="433"/>
    </location>
</feature>
<evidence type="ECO:0000256" key="2">
    <source>
        <dbReference type="SAM" id="Phobius"/>
    </source>
</evidence>
<feature type="compositionally biased region" description="Acidic residues" evidence="1">
    <location>
        <begin position="572"/>
        <end position="585"/>
    </location>
</feature>
<feature type="compositionally biased region" description="Low complexity" evidence="1">
    <location>
        <begin position="555"/>
        <end position="571"/>
    </location>
</feature>
<feature type="compositionally biased region" description="Low complexity" evidence="1">
    <location>
        <begin position="968"/>
        <end position="978"/>
    </location>
</feature>
<feature type="compositionally biased region" description="Low complexity" evidence="1">
    <location>
        <begin position="1001"/>
        <end position="1019"/>
    </location>
</feature>
<organism evidence="3 4">
    <name type="scientific">Wenxinia marina DSM 24838</name>
    <dbReference type="NCBI Taxonomy" id="1123501"/>
    <lineage>
        <taxon>Bacteria</taxon>
        <taxon>Pseudomonadati</taxon>
        <taxon>Pseudomonadota</taxon>
        <taxon>Alphaproteobacteria</taxon>
        <taxon>Rhodobacterales</taxon>
        <taxon>Roseobacteraceae</taxon>
        <taxon>Wenxinia</taxon>
    </lineage>
</organism>
<dbReference type="EMBL" id="AONG01000010">
    <property type="protein sequence ID" value="KIQ69050.1"/>
    <property type="molecule type" value="Genomic_DNA"/>
</dbReference>
<evidence type="ECO:0008006" key="5">
    <source>
        <dbReference type="Google" id="ProtNLM"/>
    </source>
</evidence>
<feature type="region of interest" description="Disordered" evidence="1">
    <location>
        <begin position="1067"/>
        <end position="1117"/>
    </location>
</feature>
<dbReference type="Proteomes" id="UP000035100">
    <property type="component" value="Unassembled WGS sequence"/>
</dbReference>
<name>A0A0D0NL66_9RHOB</name>
<feature type="compositionally biased region" description="Low complexity" evidence="1">
    <location>
        <begin position="316"/>
        <end position="331"/>
    </location>
</feature>
<feature type="region of interest" description="Disordered" evidence="1">
    <location>
        <begin position="181"/>
        <end position="458"/>
    </location>
</feature>
<dbReference type="PATRIC" id="fig|1123501.6.peg.2214"/>
<feature type="compositionally biased region" description="Pro residues" evidence="1">
    <location>
        <begin position="295"/>
        <end position="315"/>
    </location>
</feature>
<sequence length="1370" mass="137836">MTSNFALSLASDGLRLLHRVEGGWLLVGEVPATAPDLSAALARLRRRAETLAPEGLRTKLLIPNDQVRYLSLDTPRASEGDIREALQEALPEPLDGYVWDHARGGGRTYVAAVPQDTLAEAEAFAAAHRFHPVSFAAVPAPFTFRGEAYFGPTSRAGADADQRDAQPVTIIGEVPPEAGIESAAPAVSAPPPWTAGAPGSVDLDTAAEDSPPAVADAPPAAAEGGPAPTRTPPPEASAPAPTSPPSDPEPPSLTPEELSRGPSPDDVDAADSGPDLAEVPETAPEEEEAILPEPQESPPDEPSSGEPPAPRPPLAAEPRAAEPEPAFASRSRVARAPDRAAPPPLVRPAAAAVEGASAAFVRRRDEPPVLRPAAAPPPPSRSAPAITGEAAEAAPSLSPRTDRGREIPVTAPIAPASSRLPASLRDRLAERMADASAEPAPPPARRRTDAAAEAAEAAERDRLTVFGARGSDSASRIGGKPRYLGLILTLVLLLLMAAAAAWAAIGSERISAWLFGDDAVSPAVASADADLDEAADAEPPRDVTALLPSPDAMEDAPAADPEAEADLALAPPEDELLPPETDEVEVVPGGRPTGTVPSPAEAERFYAATGVWIRGPRLPLLPRSETMTNPSAVEPSEPDLPEAPVTDRLAALAPDPGLGRQPVPPPAGTVFARDERGFFLATPEGTETPYGMLIYAGEPDLVPPTRPGTEPPPIPPTAEVEVAALEAAPDAGEAPQVGGADAAATDLGAAPTLAGAAAPDAMPGIVTEATEPGAARLVADAGETGDVAIFAGAPQTVPPTRPGTEPPALVADARADLPADALALADTTPEAPAEAPEDEPVPADATDAAPAETLPVDVVAALPPVTPPTRPGTPPAPAEPEVADAAPALADGPVDVATLSGSPAAVPPVRPGTEAPTVEEEAPEAVAEAETASLPDGPVDVATLSGSPAAVPPVRPGTEAPTVEEESPAAVAEAETTSLPDGPVDVATRTGAPAAVPPVRPGTEAPVAEEAAEAVVADAQSPATDGAATPPGGVDLAVLDGTPAAVPPERTGDAPAAPAAIRVEENAPPAVPPTRPGTASASSEVAAPEAAVPQVTGPDAVAGTPEVVPPARPGLTLDEAAATPGAVTLEALTPFDGPRPEPRDAAAAPETLAALPAFDGPRPGLRPEGLAPEGAGETDADAVAEAVAEAAEDLPPEEAVPDVSSTLAAIVAGAPDPLAGATPQAVPRARRPDTRPANFDRVVARAAEANARSAPPAQAASTQAPTARSEEADDEPEQVAAAPAPPSGPTPGGVAGAATAQDAINLRDVNLIGVYGRPSDRRALIRLANGRYVRVSVGDRLEGGQVTAIGDDALNYVVRGQTYYLQIPDS</sequence>
<feature type="region of interest" description="Disordered" evidence="1">
    <location>
        <begin position="1215"/>
        <end position="1296"/>
    </location>
</feature>
<feature type="transmembrane region" description="Helical" evidence="2">
    <location>
        <begin position="483"/>
        <end position="505"/>
    </location>
</feature>
<keyword evidence="4" id="KW-1185">Reference proteome</keyword>
<feature type="compositionally biased region" description="Low complexity" evidence="1">
    <location>
        <begin position="1244"/>
        <end position="1267"/>
    </location>
</feature>